<keyword evidence="7" id="KW-1185">Reference proteome</keyword>
<evidence type="ECO:0000313" key="6">
    <source>
        <dbReference type="EMBL" id="BDZ49552.1"/>
    </source>
</evidence>
<dbReference type="InterPro" id="IPR051260">
    <property type="entry name" value="Diverse_substr_monoxygenases"/>
</dbReference>
<name>A0ABM8GMC1_9MICO</name>
<dbReference type="Pfam" id="PF00296">
    <property type="entry name" value="Bac_luciferase"/>
    <property type="match status" value="1"/>
</dbReference>
<dbReference type="InterPro" id="IPR036661">
    <property type="entry name" value="Luciferase-like_sf"/>
</dbReference>
<dbReference type="Proteomes" id="UP001321486">
    <property type="component" value="Chromosome"/>
</dbReference>
<keyword evidence="1" id="KW-0285">Flavoprotein</keyword>
<evidence type="ECO:0000259" key="5">
    <source>
        <dbReference type="Pfam" id="PF00296"/>
    </source>
</evidence>
<dbReference type="PANTHER" id="PTHR30011:SF16">
    <property type="entry name" value="C2H2 FINGER DOMAIN TRANSCRIPTION FACTOR (EUROFUNG)-RELATED"/>
    <property type="match status" value="1"/>
</dbReference>
<protein>
    <recommendedName>
        <fullName evidence="5">Luciferase-like domain-containing protein</fullName>
    </recommendedName>
</protein>
<evidence type="ECO:0000256" key="1">
    <source>
        <dbReference type="ARBA" id="ARBA00022630"/>
    </source>
</evidence>
<evidence type="ECO:0000256" key="3">
    <source>
        <dbReference type="ARBA" id="ARBA00023002"/>
    </source>
</evidence>
<dbReference type="Gene3D" id="3.20.20.30">
    <property type="entry name" value="Luciferase-like domain"/>
    <property type="match status" value="1"/>
</dbReference>
<proteinExistence type="predicted"/>
<evidence type="ECO:0000313" key="7">
    <source>
        <dbReference type="Proteomes" id="UP001321486"/>
    </source>
</evidence>
<dbReference type="InterPro" id="IPR011251">
    <property type="entry name" value="Luciferase-like_dom"/>
</dbReference>
<sequence>MQVVRQLWHSWADGAIVEDTESWRYADGSKLDAFQHRGEYFELDGPLNAPPFENGDDPVIVSPGGSGRGLAFAGHNSDVQLALAKLDVETVIAYRAKIHAAAQAEGRDPAAIKILFVLTPEIVASQDEVDRVVRASAHPTDADLHEVIERQSIVTETDLTGLDLDRPLDPAVFGQHVSKGSIGGLVGNADPQTPLRELFVAKYRKGRIADGTGFVGTVTQVADFIEKLGDEASNDGFIFNGDLHPATVHRLLDGLVPELKVRGILRSEFGGGGLRANLSDF</sequence>
<reference evidence="7" key="1">
    <citation type="journal article" date="2019" name="Int. J. Syst. Evol. Microbiol.">
        <title>The Global Catalogue of Microorganisms (GCM) 10K type strain sequencing project: providing services to taxonomists for standard genome sequencing and annotation.</title>
        <authorList>
            <consortium name="The Broad Institute Genomics Platform"/>
            <consortium name="The Broad Institute Genome Sequencing Center for Infectious Disease"/>
            <person name="Wu L."/>
            <person name="Ma J."/>
        </authorList>
    </citation>
    <scope>NUCLEOTIDE SEQUENCE [LARGE SCALE GENOMIC DNA]</scope>
    <source>
        <strain evidence="7">NBRC 108728</strain>
    </source>
</reference>
<evidence type="ECO:0000256" key="2">
    <source>
        <dbReference type="ARBA" id="ARBA00022643"/>
    </source>
</evidence>
<keyword evidence="2" id="KW-0288">FMN</keyword>
<accession>A0ABM8GMC1</accession>
<gene>
    <name evidence="6" type="ORF">GCM10025867_17930</name>
</gene>
<dbReference type="SUPFAM" id="SSF51679">
    <property type="entry name" value="Bacterial luciferase-like"/>
    <property type="match status" value="1"/>
</dbReference>
<dbReference type="PANTHER" id="PTHR30011">
    <property type="entry name" value="ALKANESULFONATE MONOOXYGENASE-RELATED"/>
    <property type="match status" value="1"/>
</dbReference>
<organism evidence="6 7">
    <name type="scientific">Frondihabitans sucicola</name>
    <dbReference type="NCBI Taxonomy" id="1268041"/>
    <lineage>
        <taxon>Bacteria</taxon>
        <taxon>Bacillati</taxon>
        <taxon>Actinomycetota</taxon>
        <taxon>Actinomycetes</taxon>
        <taxon>Micrococcales</taxon>
        <taxon>Microbacteriaceae</taxon>
        <taxon>Frondihabitans</taxon>
    </lineage>
</organism>
<keyword evidence="4" id="KW-0503">Monooxygenase</keyword>
<evidence type="ECO:0000256" key="4">
    <source>
        <dbReference type="ARBA" id="ARBA00023033"/>
    </source>
</evidence>
<feature type="domain" description="Luciferase-like" evidence="5">
    <location>
        <begin position="4"/>
        <end position="226"/>
    </location>
</feature>
<keyword evidence="3" id="KW-0560">Oxidoreductase</keyword>
<dbReference type="EMBL" id="AP027732">
    <property type="protein sequence ID" value="BDZ49552.1"/>
    <property type="molecule type" value="Genomic_DNA"/>
</dbReference>